<feature type="chain" id="PRO_5013013974" description="Rhodanese domain-containing protein" evidence="2">
    <location>
        <begin position="25"/>
        <end position="456"/>
    </location>
</feature>
<dbReference type="InterPro" id="IPR001763">
    <property type="entry name" value="Rhodanese-like_dom"/>
</dbReference>
<dbReference type="PROSITE" id="PS00616">
    <property type="entry name" value="HIS_ACID_PHOSPHAT_1"/>
    <property type="match status" value="1"/>
</dbReference>
<gene>
    <name evidence="4" type="ORF">WR25_18015</name>
</gene>
<feature type="domain" description="Rhodanese" evidence="3">
    <location>
        <begin position="397"/>
        <end position="434"/>
    </location>
</feature>
<name>A0A2A2K131_9BILA</name>
<dbReference type="PROSITE" id="PS50206">
    <property type="entry name" value="RHODANESE_3"/>
    <property type="match status" value="1"/>
</dbReference>
<protein>
    <recommendedName>
        <fullName evidence="3">Rhodanese domain-containing protein</fullName>
    </recommendedName>
</protein>
<organism evidence="4 5">
    <name type="scientific">Diploscapter pachys</name>
    <dbReference type="NCBI Taxonomy" id="2018661"/>
    <lineage>
        <taxon>Eukaryota</taxon>
        <taxon>Metazoa</taxon>
        <taxon>Ecdysozoa</taxon>
        <taxon>Nematoda</taxon>
        <taxon>Chromadorea</taxon>
        <taxon>Rhabditida</taxon>
        <taxon>Rhabditina</taxon>
        <taxon>Rhabditomorpha</taxon>
        <taxon>Rhabditoidea</taxon>
        <taxon>Rhabditidae</taxon>
        <taxon>Diploscapter</taxon>
    </lineage>
</organism>
<evidence type="ECO:0000259" key="3">
    <source>
        <dbReference type="PROSITE" id="PS50206"/>
    </source>
</evidence>
<evidence type="ECO:0000256" key="1">
    <source>
        <dbReference type="SAM" id="MobiDB-lite"/>
    </source>
</evidence>
<dbReference type="SUPFAM" id="SSF53254">
    <property type="entry name" value="Phosphoglycerate mutase-like"/>
    <property type="match status" value="1"/>
</dbReference>
<sequence length="456" mass="47932">MLDMLVRALALTLATSLVASPCSARPRYTMDRAVMLIRHGIRAPLEGEAAAAPLARAPFPQWDTPASHLTPHGAAALRILAQFERGRLLRQGLLPAGRCPAPNALTIWTNSLSRTIASGHALAEGLAPGCPVAVDHRGEGDTDPLFNALEARAVPFDATQAAASINAELQDGTALMRGTAAGFAAMERVLGCASSVPPCTFAAMPNRITPSADGKGISLSGAIDLTSGTAQVFLLQYAEGFPMQRVGWGRASAKDIQAMSLLHARLFDVFARSAYMAPRVGGLIARAIAADLSQPKAPAVRVYVGHDNTIAAVTAILGVHFTMPGYGADDPPIGGGLLFERLTDRRTHNHVIRLSYIAQTPSAARHLSIAGQRGPIIVRHLPIERAFHLSPQTVNQDGGTAAVAAAAVMRSEGKYAEVLEGGYAWQDVVGRQHAAEGGPHRGGPHHAAKRMAVIPN</sequence>
<dbReference type="Proteomes" id="UP000218231">
    <property type="component" value="Unassembled WGS sequence"/>
</dbReference>
<accession>A0A2A2K131</accession>
<keyword evidence="5" id="KW-1185">Reference proteome</keyword>
<evidence type="ECO:0000313" key="5">
    <source>
        <dbReference type="Proteomes" id="UP000218231"/>
    </source>
</evidence>
<proteinExistence type="predicted"/>
<feature type="region of interest" description="Disordered" evidence="1">
    <location>
        <begin position="434"/>
        <end position="456"/>
    </location>
</feature>
<dbReference type="Pfam" id="PF00328">
    <property type="entry name" value="His_Phos_2"/>
    <property type="match status" value="2"/>
</dbReference>
<feature type="signal peptide" evidence="2">
    <location>
        <begin position="1"/>
        <end position="24"/>
    </location>
</feature>
<dbReference type="InterPro" id="IPR000560">
    <property type="entry name" value="His_Pase_clade-2"/>
</dbReference>
<keyword evidence="2" id="KW-0732">Signal</keyword>
<dbReference type="InterPro" id="IPR033379">
    <property type="entry name" value="Acid_Pase_AS"/>
</dbReference>
<comment type="caution">
    <text evidence="4">The sequence shown here is derived from an EMBL/GenBank/DDBJ whole genome shotgun (WGS) entry which is preliminary data.</text>
</comment>
<dbReference type="InterPro" id="IPR029033">
    <property type="entry name" value="His_PPase_superfam"/>
</dbReference>
<dbReference type="Gene3D" id="3.40.50.1240">
    <property type="entry name" value="Phosphoglycerate mutase-like"/>
    <property type="match status" value="2"/>
</dbReference>
<dbReference type="CDD" id="cd07061">
    <property type="entry name" value="HP_HAP_like"/>
    <property type="match status" value="1"/>
</dbReference>
<dbReference type="EMBL" id="LIAE01009888">
    <property type="protein sequence ID" value="PAV67667.1"/>
    <property type="molecule type" value="Genomic_DNA"/>
</dbReference>
<evidence type="ECO:0000313" key="4">
    <source>
        <dbReference type="EMBL" id="PAV67667.1"/>
    </source>
</evidence>
<evidence type="ECO:0000256" key="2">
    <source>
        <dbReference type="SAM" id="SignalP"/>
    </source>
</evidence>
<dbReference type="GO" id="GO:0016791">
    <property type="term" value="F:phosphatase activity"/>
    <property type="evidence" value="ECO:0007669"/>
    <property type="project" value="UniProtKB-ARBA"/>
</dbReference>
<dbReference type="AlphaFoldDB" id="A0A2A2K131"/>
<reference evidence="4 5" key="1">
    <citation type="journal article" date="2017" name="Curr. Biol.">
        <title>Genome architecture and evolution of a unichromosomal asexual nematode.</title>
        <authorList>
            <person name="Fradin H."/>
            <person name="Zegar C."/>
            <person name="Gutwein M."/>
            <person name="Lucas J."/>
            <person name="Kovtun M."/>
            <person name="Corcoran D."/>
            <person name="Baugh L.R."/>
            <person name="Kiontke K."/>
            <person name="Gunsalus K."/>
            <person name="Fitch D.H."/>
            <person name="Piano F."/>
        </authorList>
    </citation>
    <scope>NUCLEOTIDE SEQUENCE [LARGE SCALE GENOMIC DNA]</scope>
    <source>
        <strain evidence="4">PF1309</strain>
    </source>
</reference>